<evidence type="ECO:0000313" key="3">
    <source>
        <dbReference type="Proteomes" id="UP000252706"/>
    </source>
</evidence>
<proteinExistence type="predicted"/>
<evidence type="ECO:0000256" key="1">
    <source>
        <dbReference type="SAM" id="Phobius"/>
    </source>
</evidence>
<name>A0A366WT74_9RHOB</name>
<protein>
    <submittedName>
        <fullName evidence="2">DUF4381 domain-containing protein</fullName>
    </submittedName>
</protein>
<dbReference type="AlphaFoldDB" id="A0A366WT74"/>
<keyword evidence="1" id="KW-0472">Membrane</keyword>
<feature type="transmembrane region" description="Helical" evidence="1">
    <location>
        <begin position="33"/>
        <end position="54"/>
    </location>
</feature>
<gene>
    <name evidence="2" type="ORF">DS909_17490</name>
</gene>
<dbReference type="EMBL" id="QOCE01000043">
    <property type="protein sequence ID" value="RBW51729.1"/>
    <property type="molecule type" value="Genomic_DNA"/>
</dbReference>
<accession>A0A366WT74</accession>
<dbReference type="RefSeq" id="WP_113824759.1">
    <property type="nucleotide sequence ID" value="NZ_QOCE01000043.1"/>
</dbReference>
<dbReference type="InterPro" id="IPR025489">
    <property type="entry name" value="DUF4381"/>
</dbReference>
<dbReference type="Proteomes" id="UP000252706">
    <property type="component" value="Unassembled WGS sequence"/>
</dbReference>
<sequence length="157" mass="17486">MTEEYSGKSLTELLDMLVPITEPPAISMMPQTIGWAFLGGAIALLGAWAARRVIKHRAANAYRKIALQNLEHLQDDPAQIAVLLRRTALAAYPRNRVAGLYGNEWLTFLDRTSGNCGFLSETGQNLISAPYRAPKPNKDVTKLARFWINKHQSEVPQ</sequence>
<dbReference type="OrthoDB" id="283083at2"/>
<reference evidence="2 3" key="1">
    <citation type="submission" date="2018-07" db="EMBL/GenBank/DDBJ databases">
        <title>Modular assembly of carbohydrate-degrading microbial communities in the ocean.</title>
        <authorList>
            <person name="Enke T.N."/>
            <person name="Datta M.S."/>
            <person name="Schwartzman J.A."/>
            <person name="Cermak N."/>
            <person name="Schmitz D.A."/>
            <person name="Barrere J."/>
            <person name="Cordero O.X."/>
        </authorList>
    </citation>
    <scope>NUCLEOTIDE SEQUENCE [LARGE SCALE GENOMIC DNA]</scope>
    <source>
        <strain evidence="2 3">C3M10</strain>
    </source>
</reference>
<dbReference type="Pfam" id="PF14316">
    <property type="entry name" value="DUF4381"/>
    <property type="match status" value="1"/>
</dbReference>
<organism evidence="2 3">
    <name type="scientific">Phaeobacter gallaeciensis</name>
    <dbReference type="NCBI Taxonomy" id="60890"/>
    <lineage>
        <taxon>Bacteria</taxon>
        <taxon>Pseudomonadati</taxon>
        <taxon>Pseudomonadota</taxon>
        <taxon>Alphaproteobacteria</taxon>
        <taxon>Rhodobacterales</taxon>
        <taxon>Roseobacteraceae</taxon>
        <taxon>Phaeobacter</taxon>
    </lineage>
</organism>
<evidence type="ECO:0000313" key="2">
    <source>
        <dbReference type="EMBL" id="RBW51729.1"/>
    </source>
</evidence>
<comment type="caution">
    <text evidence="2">The sequence shown here is derived from an EMBL/GenBank/DDBJ whole genome shotgun (WGS) entry which is preliminary data.</text>
</comment>
<keyword evidence="1" id="KW-1133">Transmembrane helix</keyword>
<keyword evidence="1" id="KW-0812">Transmembrane</keyword>